<keyword evidence="2" id="KW-1185">Reference proteome</keyword>
<dbReference type="WBParaSite" id="Gr19_v10_g17340.t1">
    <property type="protein sequence ID" value="Gr19_v10_g17340.t1"/>
    <property type="gene ID" value="Gr19_v10_g17340"/>
</dbReference>
<evidence type="ECO:0000313" key="2">
    <source>
        <dbReference type="Proteomes" id="UP000887572"/>
    </source>
</evidence>
<dbReference type="Proteomes" id="UP000887572">
    <property type="component" value="Unplaced"/>
</dbReference>
<feature type="compositionally biased region" description="Basic and acidic residues" evidence="1">
    <location>
        <begin position="74"/>
        <end position="101"/>
    </location>
</feature>
<name>A0A914HGQ5_GLORO</name>
<evidence type="ECO:0000256" key="1">
    <source>
        <dbReference type="SAM" id="MobiDB-lite"/>
    </source>
</evidence>
<protein>
    <submittedName>
        <fullName evidence="3">Uncharacterized protein</fullName>
    </submittedName>
</protein>
<organism evidence="2 3">
    <name type="scientific">Globodera rostochiensis</name>
    <name type="common">Golden nematode worm</name>
    <name type="synonym">Heterodera rostochiensis</name>
    <dbReference type="NCBI Taxonomy" id="31243"/>
    <lineage>
        <taxon>Eukaryota</taxon>
        <taxon>Metazoa</taxon>
        <taxon>Ecdysozoa</taxon>
        <taxon>Nematoda</taxon>
        <taxon>Chromadorea</taxon>
        <taxon>Rhabditida</taxon>
        <taxon>Tylenchina</taxon>
        <taxon>Tylenchomorpha</taxon>
        <taxon>Tylenchoidea</taxon>
        <taxon>Heteroderidae</taxon>
        <taxon>Heteroderinae</taxon>
        <taxon>Globodera</taxon>
    </lineage>
</organism>
<dbReference type="AlphaFoldDB" id="A0A914HGQ5"/>
<proteinExistence type="predicted"/>
<accession>A0A914HGQ5</accession>
<reference evidence="3" key="1">
    <citation type="submission" date="2022-11" db="UniProtKB">
        <authorList>
            <consortium name="WormBaseParasite"/>
        </authorList>
    </citation>
    <scope>IDENTIFICATION</scope>
</reference>
<sequence>MSMKNEDQQTKRTEIASNAMEVGGLFPFGDFPPSLCPYERLMRAGLEVMALKGCGRSLLPKPKVAFYIDGSVGEGKEECGRGGRKEGEKRRNQGREMEEAN</sequence>
<evidence type="ECO:0000313" key="3">
    <source>
        <dbReference type="WBParaSite" id="Gr19_v10_g17340.t1"/>
    </source>
</evidence>
<feature type="region of interest" description="Disordered" evidence="1">
    <location>
        <begin position="73"/>
        <end position="101"/>
    </location>
</feature>